<dbReference type="GO" id="GO:0005384">
    <property type="term" value="F:manganese ion transmembrane transporter activity"/>
    <property type="evidence" value="ECO:0007669"/>
    <property type="project" value="TreeGrafter"/>
</dbReference>
<comment type="subcellular location">
    <subcellularLocation>
        <location evidence="1">Membrane</location>
        <topology evidence="1">Multi-pass membrane protein</topology>
    </subcellularLocation>
</comment>
<dbReference type="OrthoDB" id="409173at2759"/>
<dbReference type="GO" id="GO:0005886">
    <property type="term" value="C:plasma membrane"/>
    <property type="evidence" value="ECO:0007669"/>
    <property type="project" value="TreeGrafter"/>
</dbReference>
<reference evidence="7" key="1">
    <citation type="submission" date="2016-06" db="EMBL/GenBank/DDBJ databases">
        <title>Draft Genome sequence of the fungus Inonotus baumii.</title>
        <authorList>
            <person name="Zhu H."/>
            <person name="Lin W."/>
        </authorList>
    </citation>
    <scope>NUCLEOTIDE SEQUENCE</scope>
    <source>
        <strain evidence="7">821</strain>
    </source>
</reference>
<dbReference type="AlphaFoldDB" id="A0A9Q5HUM2"/>
<feature type="transmembrane region" description="Helical" evidence="6">
    <location>
        <begin position="81"/>
        <end position="99"/>
    </location>
</feature>
<evidence type="ECO:0000256" key="5">
    <source>
        <dbReference type="SAM" id="MobiDB-lite"/>
    </source>
</evidence>
<dbReference type="PANTHER" id="PTHR11706:SF101">
    <property type="entry name" value="MANGANESE TRANSPORTER SMF1"/>
    <property type="match status" value="1"/>
</dbReference>
<feature type="transmembrane region" description="Helical" evidence="6">
    <location>
        <begin position="364"/>
        <end position="390"/>
    </location>
</feature>
<evidence type="ECO:0000256" key="6">
    <source>
        <dbReference type="SAM" id="Phobius"/>
    </source>
</evidence>
<sequence length="581" mass="62442">MCSALSPAEQSVPLDSMAQLPSKPDWECQTPTPTPKPGRLGRWVRTIFHHLRRHTGLGAVCAVAYFDPGNWSVDLQAGSEYGYKLLFVVLLAGLMAVVFQSMASRLGCVTGLDLAAHCRLLLYNRTSHPRLCRWLVLYPLYALAEVAIISTDLAELLGSATALSLLFPSLPLWAGVLITASDVFIILAFCSPRRGANRPQRVFELLISVLVLAVFLCLIFVITQVKPDWGDTFLGFVPSSTIVKPGALYVSIGIVGATVMPHGLFLGSSLATQNRVLEFSDEETASESEKAESLPAPASSASDRKFRFSSLKLNKHWLRSALQSWRIEGSEEADLPDDNAGHSGWMNNSLAFVRAHLTHGIVDIVLSLLGFAVVINSLILIIASAVFFYASSGEDTSVADLFEAYALIRARVGKAAAVLFALALLCAGESAGITATLAGQIVSEGFLKWHVSPVIRRALTRLIGLVPAMLVASIMGRSGLNALLVASQVVLSFVLPFVAFPLVWLTSSSKVMLVRRESGSCGRVDGASDPSEEARGPENVDGKAPDFSNGKIVMLLGYTIWLVVLIANVYVLVTLAMGEDG</sequence>
<evidence type="ECO:0000256" key="1">
    <source>
        <dbReference type="ARBA" id="ARBA00004141"/>
    </source>
</evidence>
<keyword evidence="4 6" id="KW-0472">Membrane</keyword>
<name>A0A9Q5HUM2_SANBA</name>
<keyword evidence="3 6" id="KW-1133">Transmembrane helix</keyword>
<dbReference type="EMBL" id="LNZH02000204">
    <property type="protein sequence ID" value="OCB86210.1"/>
    <property type="molecule type" value="Genomic_DNA"/>
</dbReference>
<organism evidence="7 8">
    <name type="scientific">Sanghuangporus baumii</name>
    <name type="common">Phellinus baumii</name>
    <dbReference type="NCBI Taxonomy" id="108892"/>
    <lineage>
        <taxon>Eukaryota</taxon>
        <taxon>Fungi</taxon>
        <taxon>Dikarya</taxon>
        <taxon>Basidiomycota</taxon>
        <taxon>Agaricomycotina</taxon>
        <taxon>Agaricomycetes</taxon>
        <taxon>Hymenochaetales</taxon>
        <taxon>Hymenochaetaceae</taxon>
        <taxon>Sanghuangporus</taxon>
    </lineage>
</organism>
<dbReference type="Proteomes" id="UP000757232">
    <property type="component" value="Unassembled WGS sequence"/>
</dbReference>
<dbReference type="Pfam" id="PF01566">
    <property type="entry name" value="Nramp"/>
    <property type="match status" value="2"/>
</dbReference>
<dbReference type="NCBIfam" id="TIGR01197">
    <property type="entry name" value="nramp"/>
    <property type="match status" value="1"/>
</dbReference>
<feature type="transmembrane region" description="Helical" evidence="6">
    <location>
        <begin position="458"/>
        <end position="476"/>
    </location>
</feature>
<proteinExistence type="predicted"/>
<feature type="transmembrane region" description="Helical" evidence="6">
    <location>
        <begin position="552"/>
        <end position="573"/>
    </location>
</feature>
<evidence type="ECO:0000313" key="7">
    <source>
        <dbReference type="EMBL" id="OCB86210.1"/>
    </source>
</evidence>
<feature type="transmembrane region" description="Helical" evidence="6">
    <location>
        <begin position="131"/>
        <end position="150"/>
    </location>
</feature>
<dbReference type="GO" id="GO:0034755">
    <property type="term" value="P:iron ion transmembrane transport"/>
    <property type="evidence" value="ECO:0007669"/>
    <property type="project" value="TreeGrafter"/>
</dbReference>
<feature type="region of interest" description="Disordered" evidence="5">
    <location>
        <begin position="521"/>
        <end position="542"/>
    </location>
</feature>
<accession>A0A9Q5HUM2</accession>
<feature type="compositionally biased region" description="Basic and acidic residues" evidence="5">
    <location>
        <begin position="532"/>
        <end position="542"/>
    </location>
</feature>
<dbReference type="InterPro" id="IPR001046">
    <property type="entry name" value="NRAMP_fam"/>
</dbReference>
<protein>
    <submittedName>
        <fullName evidence="7">Nramp-domain-containing protein</fullName>
    </submittedName>
</protein>
<evidence type="ECO:0000313" key="8">
    <source>
        <dbReference type="Proteomes" id="UP000757232"/>
    </source>
</evidence>
<keyword evidence="8" id="KW-1185">Reference proteome</keyword>
<gene>
    <name evidence="7" type="ORF">A7U60_g6799</name>
</gene>
<feature type="transmembrane region" description="Helical" evidence="6">
    <location>
        <begin position="415"/>
        <end position="438"/>
    </location>
</feature>
<dbReference type="PANTHER" id="PTHR11706">
    <property type="entry name" value="SOLUTE CARRIER PROTEIN FAMILY 11 MEMBER"/>
    <property type="match status" value="1"/>
</dbReference>
<feature type="transmembrane region" description="Helical" evidence="6">
    <location>
        <begin position="170"/>
        <end position="190"/>
    </location>
</feature>
<feature type="transmembrane region" description="Helical" evidence="6">
    <location>
        <begin position="482"/>
        <end position="506"/>
    </location>
</feature>
<evidence type="ECO:0000256" key="3">
    <source>
        <dbReference type="ARBA" id="ARBA00022989"/>
    </source>
</evidence>
<dbReference type="GO" id="GO:0015086">
    <property type="term" value="F:cadmium ion transmembrane transporter activity"/>
    <property type="evidence" value="ECO:0007669"/>
    <property type="project" value="TreeGrafter"/>
</dbReference>
<feature type="transmembrane region" description="Helical" evidence="6">
    <location>
        <begin position="246"/>
        <end position="266"/>
    </location>
</feature>
<dbReference type="NCBIfam" id="NF037982">
    <property type="entry name" value="Nramp_1"/>
    <property type="match status" value="1"/>
</dbReference>
<keyword evidence="2 6" id="KW-0812">Transmembrane</keyword>
<evidence type="ECO:0000256" key="2">
    <source>
        <dbReference type="ARBA" id="ARBA00022692"/>
    </source>
</evidence>
<comment type="caution">
    <text evidence="7">The sequence shown here is derived from an EMBL/GenBank/DDBJ whole genome shotgun (WGS) entry which is preliminary data.</text>
</comment>
<evidence type="ECO:0000256" key="4">
    <source>
        <dbReference type="ARBA" id="ARBA00023136"/>
    </source>
</evidence>
<feature type="transmembrane region" description="Helical" evidence="6">
    <location>
        <begin position="202"/>
        <end position="226"/>
    </location>
</feature>
<dbReference type="PRINTS" id="PR00447">
    <property type="entry name" value="NATRESASSCMP"/>
</dbReference>
<dbReference type="GO" id="GO:0030026">
    <property type="term" value="P:intracellular manganese ion homeostasis"/>
    <property type="evidence" value="ECO:0007669"/>
    <property type="project" value="TreeGrafter"/>
</dbReference>